<dbReference type="Pfam" id="PF01381">
    <property type="entry name" value="HTH_3"/>
    <property type="match status" value="1"/>
</dbReference>
<keyword evidence="1" id="KW-0238">DNA-binding</keyword>
<comment type="caution">
    <text evidence="3">The sequence shown here is derived from an EMBL/GenBank/DDBJ whole genome shotgun (WGS) entry which is preliminary data.</text>
</comment>
<dbReference type="OrthoDB" id="4829428at2"/>
<dbReference type="InterPro" id="IPR050807">
    <property type="entry name" value="TransReg_Diox_bact_type"/>
</dbReference>
<dbReference type="InterPro" id="IPR001387">
    <property type="entry name" value="Cro/C1-type_HTH"/>
</dbReference>
<dbReference type="RefSeq" id="WP_146843788.1">
    <property type="nucleotide sequence ID" value="NZ_BJWG01000014.1"/>
</dbReference>
<dbReference type="PANTHER" id="PTHR46797">
    <property type="entry name" value="HTH-TYPE TRANSCRIPTIONAL REGULATOR"/>
    <property type="match status" value="1"/>
</dbReference>
<dbReference type="GO" id="GO:0003677">
    <property type="term" value="F:DNA binding"/>
    <property type="evidence" value="ECO:0007669"/>
    <property type="project" value="UniProtKB-KW"/>
</dbReference>
<dbReference type="EMBL" id="BJWG01000014">
    <property type="protein sequence ID" value="GEL96120.1"/>
    <property type="molecule type" value="Genomic_DNA"/>
</dbReference>
<dbReference type="SUPFAM" id="SSF47413">
    <property type="entry name" value="lambda repressor-like DNA-binding domains"/>
    <property type="match status" value="1"/>
</dbReference>
<evidence type="ECO:0000259" key="2">
    <source>
        <dbReference type="PROSITE" id="PS50943"/>
    </source>
</evidence>
<protein>
    <recommendedName>
        <fullName evidence="2">HTH cro/C1-type domain-containing protein</fullName>
    </recommendedName>
</protein>
<sequence length="90" mass="9178">MTEARRRTAAAAAAGDWPPELAALGSRVAAERRRMGLTQDELADRSGVSRPTISKIERGVQDVGVVALHKIAKVLGTEAGSLLGGSGAGG</sequence>
<dbReference type="PROSITE" id="PS50943">
    <property type="entry name" value="HTH_CROC1"/>
    <property type="match status" value="1"/>
</dbReference>
<gene>
    <name evidence="3" type="ORF">CCO02nite_27780</name>
</gene>
<evidence type="ECO:0000256" key="1">
    <source>
        <dbReference type="ARBA" id="ARBA00023125"/>
    </source>
</evidence>
<dbReference type="Proteomes" id="UP000321720">
    <property type="component" value="Unassembled WGS sequence"/>
</dbReference>
<dbReference type="CDD" id="cd00093">
    <property type="entry name" value="HTH_XRE"/>
    <property type="match status" value="1"/>
</dbReference>
<keyword evidence="4" id="KW-1185">Reference proteome</keyword>
<dbReference type="InterPro" id="IPR010982">
    <property type="entry name" value="Lambda_DNA-bd_dom_sf"/>
</dbReference>
<dbReference type="GO" id="GO:0003700">
    <property type="term" value="F:DNA-binding transcription factor activity"/>
    <property type="evidence" value="ECO:0007669"/>
    <property type="project" value="TreeGrafter"/>
</dbReference>
<dbReference type="Gene3D" id="1.10.260.40">
    <property type="entry name" value="lambda repressor-like DNA-binding domains"/>
    <property type="match status" value="1"/>
</dbReference>
<dbReference type="AlphaFoldDB" id="A0A511JDP6"/>
<organism evidence="3 4">
    <name type="scientific">Cellulomonas composti</name>
    <dbReference type="NCBI Taxonomy" id="266130"/>
    <lineage>
        <taxon>Bacteria</taxon>
        <taxon>Bacillati</taxon>
        <taxon>Actinomycetota</taxon>
        <taxon>Actinomycetes</taxon>
        <taxon>Micrococcales</taxon>
        <taxon>Cellulomonadaceae</taxon>
        <taxon>Cellulomonas</taxon>
    </lineage>
</organism>
<feature type="domain" description="HTH cro/C1-type" evidence="2">
    <location>
        <begin position="28"/>
        <end position="82"/>
    </location>
</feature>
<dbReference type="PANTHER" id="PTHR46797:SF1">
    <property type="entry name" value="METHYLPHOSPHONATE SYNTHASE"/>
    <property type="match status" value="1"/>
</dbReference>
<name>A0A511JDP6_9CELL</name>
<dbReference type="SMART" id="SM00530">
    <property type="entry name" value="HTH_XRE"/>
    <property type="match status" value="1"/>
</dbReference>
<dbReference type="GO" id="GO:0005829">
    <property type="term" value="C:cytosol"/>
    <property type="evidence" value="ECO:0007669"/>
    <property type="project" value="TreeGrafter"/>
</dbReference>
<evidence type="ECO:0000313" key="3">
    <source>
        <dbReference type="EMBL" id="GEL96120.1"/>
    </source>
</evidence>
<accession>A0A511JDP6</accession>
<evidence type="ECO:0000313" key="4">
    <source>
        <dbReference type="Proteomes" id="UP000321720"/>
    </source>
</evidence>
<proteinExistence type="predicted"/>
<reference evidence="3 4" key="1">
    <citation type="submission" date="2019-07" db="EMBL/GenBank/DDBJ databases">
        <title>Whole genome shotgun sequence of Cellulomonas composti NBRC 100758.</title>
        <authorList>
            <person name="Hosoyama A."/>
            <person name="Uohara A."/>
            <person name="Ohji S."/>
            <person name="Ichikawa N."/>
        </authorList>
    </citation>
    <scope>NUCLEOTIDE SEQUENCE [LARGE SCALE GENOMIC DNA]</scope>
    <source>
        <strain evidence="3 4">NBRC 100758</strain>
    </source>
</reference>